<feature type="region of interest" description="Disordered" evidence="1">
    <location>
        <begin position="332"/>
        <end position="356"/>
    </location>
</feature>
<name>A0A7E4ZS05_PANRE</name>
<keyword evidence="2" id="KW-1185">Reference proteome</keyword>
<accession>A0A7E4ZS05</accession>
<evidence type="ECO:0000256" key="1">
    <source>
        <dbReference type="SAM" id="MobiDB-lite"/>
    </source>
</evidence>
<organism evidence="2 3">
    <name type="scientific">Panagrellus redivivus</name>
    <name type="common">Microworm</name>
    <dbReference type="NCBI Taxonomy" id="6233"/>
    <lineage>
        <taxon>Eukaryota</taxon>
        <taxon>Metazoa</taxon>
        <taxon>Ecdysozoa</taxon>
        <taxon>Nematoda</taxon>
        <taxon>Chromadorea</taxon>
        <taxon>Rhabditida</taxon>
        <taxon>Tylenchina</taxon>
        <taxon>Panagrolaimomorpha</taxon>
        <taxon>Panagrolaimoidea</taxon>
        <taxon>Panagrolaimidae</taxon>
        <taxon>Panagrellus</taxon>
    </lineage>
</organism>
<evidence type="ECO:0000313" key="3">
    <source>
        <dbReference type="WBParaSite" id="Pan_g14023.t1"/>
    </source>
</evidence>
<evidence type="ECO:0000313" key="2">
    <source>
        <dbReference type="Proteomes" id="UP000492821"/>
    </source>
</evidence>
<dbReference type="Proteomes" id="UP000492821">
    <property type="component" value="Unassembled WGS sequence"/>
</dbReference>
<feature type="compositionally biased region" description="Polar residues" evidence="1">
    <location>
        <begin position="1184"/>
        <end position="1201"/>
    </location>
</feature>
<feature type="compositionally biased region" description="Polar residues" evidence="1">
    <location>
        <begin position="1123"/>
        <end position="1132"/>
    </location>
</feature>
<feature type="compositionally biased region" description="Gly residues" evidence="1">
    <location>
        <begin position="1006"/>
        <end position="1053"/>
    </location>
</feature>
<dbReference type="AlphaFoldDB" id="A0A7E4ZS05"/>
<dbReference type="WBParaSite" id="Pan_g14023.t1">
    <property type="protein sequence ID" value="Pan_g14023.t1"/>
    <property type="gene ID" value="Pan_g14023"/>
</dbReference>
<reference evidence="2" key="1">
    <citation type="journal article" date="2013" name="Genetics">
        <title>The draft genome and transcriptome of Panagrellus redivivus are shaped by the harsh demands of a free-living lifestyle.</title>
        <authorList>
            <person name="Srinivasan J."/>
            <person name="Dillman A.R."/>
            <person name="Macchietto M.G."/>
            <person name="Heikkinen L."/>
            <person name="Lakso M."/>
            <person name="Fracchia K.M."/>
            <person name="Antoshechkin I."/>
            <person name="Mortazavi A."/>
            <person name="Wong G."/>
            <person name="Sternberg P.W."/>
        </authorList>
    </citation>
    <scope>NUCLEOTIDE SEQUENCE [LARGE SCALE GENOMIC DNA]</scope>
    <source>
        <strain evidence="2">MT8872</strain>
    </source>
</reference>
<feature type="compositionally biased region" description="Polar residues" evidence="1">
    <location>
        <begin position="269"/>
        <end position="284"/>
    </location>
</feature>
<feature type="region of interest" description="Disordered" evidence="1">
    <location>
        <begin position="258"/>
        <end position="287"/>
    </location>
</feature>
<proteinExistence type="predicted"/>
<feature type="compositionally biased region" description="Gly residues" evidence="1">
    <location>
        <begin position="1061"/>
        <end position="1087"/>
    </location>
</feature>
<sequence length="1225" mass="134004">MSQPDPDAFDFNIRDLRIIARAISLDQHRKFNNTSALLAVFTEEEDDSFANGYVELVRNAPAGQFKELCEYTESIFNVVAPTFNQYLRDAVGRNELVLPYWSEVLTPFREINEISDFPGTSKVIMAFVKLLDECPDECETFLSGEAIMTLQKVRGVLLDVLKRGGYDYLTPEFFALFGFTDDTPTQHADDHPKESVEAESEPVNEVPGADGQESEVFEPPVRQQSATVVQQEYVPDVELTREEYVPDVAPTREEYVPNTEPTREEYVSDSETTSIQSGSNNGASPQMPECLNFSVDPRVAASSVETYPDDVDTTVEAVPEERVVEAPIPETVSNTTEPLPEVPIPPNNVYTQEHPTISDYDGDTERPSGTEVPSSDVDVININDVAITPLPQMRPVLGSTSTTETEDDYGDVLTAAIDDLVAEKFDSDKILLIGKKMTQNFVTSLKDFEALITVIDKVSADEYVADAVLFLTKQVFFHLPSFNEGLLAFWKIVAEKENPLTKVLFDVDGYLAKVVLTGGASGDEALYRAKNFAWLIVGDTSTTLKHVVQKALISGASSKNEWARLLQKVTAAGEFKWNKKSIMLNILQEEVKTGEKIEDLTYCNILKGLSATVPPILTGDELLLELMRHVTKPDSPITWLNALTSWVTSLRDGKITVQWTGETAGYDNPAITIGALVRLFNRTRPTGYNAALLPILQKLTHILEASDVVVTLRDELFYENSDWSFKFCAVEPIRDLIPRYHQEVPLSVFNVIPEEKRGSYRAIRGDNEVSFEKYLRFVLEVLAIHDEIPDAFVENIYAVYTEVPDVQAQLIDAVYTSMNDVVSSMEINLARKYFDNLLKLLPQDFGSALTFTGISKELMVDCQGLAILGGAALRGIDEATLAAKTRPSFTSLSGATQKLITLFCVLALPHVKRDDQSPANGILPLPWLHNSQVTPQEYLEKNFVVTFIRTYANCFNRRIFHQIGQLKTLLEQTIHYFKHNSAVHVHEFHDPHYFNSEGGVRNNGYASGGSRGGGHFNGSGNGFGGQGGDGGHHAGGFHLGRGNGQVGADGGSFGSFNRSNGGEGGFNRSNGYGGDGGFNRNGHGGENGFAHSGRGGYAPATRGYFPVRGGSNSYDSRGGGSNPPFTHGSSNAIPVPPGVAQRKFVNGGGSKPYSPNTFNDPGASNSGRGGGRGGFNNSRPEGFNRSSEGNFPSSDVRYSQQNGGGGGGFLNVARNNPRGDADGNN</sequence>
<reference evidence="3" key="2">
    <citation type="submission" date="2020-10" db="UniProtKB">
        <authorList>
            <consortium name="WormBaseParasite"/>
        </authorList>
    </citation>
    <scope>IDENTIFICATION</scope>
</reference>
<protein>
    <submittedName>
        <fullName evidence="3">MIF4G domain-containing protein</fullName>
    </submittedName>
</protein>
<feature type="region of interest" description="Disordered" evidence="1">
    <location>
        <begin position="1005"/>
        <end position="1225"/>
    </location>
</feature>
<feature type="region of interest" description="Disordered" evidence="1">
    <location>
        <begin position="185"/>
        <end position="224"/>
    </location>
</feature>
<feature type="compositionally biased region" description="Basic and acidic residues" evidence="1">
    <location>
        <begin position="187"/>
        <end position="196"/>
    </location>
</feature>